<evidence type="ECO:0000256" key="1">
    <source>
        <dbReference type="ARBA" id="ARBA00023015"/>
    </source>
</evidence>
<dbReference type="Gene3D" id="1.10.10.10">
    <property type="entry name" value="Winged helix-like DNA-binding domain superfamily/Winged helix DNA-binding domain"/>
    <property type="match status" value="1"/>
</dbReference>
<dbReference type="OrthoDB" id="9776746at2"/>
<dbReference type="SUPFAM" id="SSF46785">
    <property type="entry name" value="Winged helix' DNA-binding domain"/>
    <property type="match status" value="1"/>
</dbReference>
<evidence type="ECO:0000256" key="2">
    <source>
        <dbReference type="ARBA" id="ARBA00023125"/>
    </source>
</evidence>
<dbReference type="PANTHER" id="PTHR24567">
    <property type="entry name" value="CRP FAMILY TRANSCRIPTIONAL REGULATORY PROTEIN"/>
    <property type="match status" value="1"/>
</dbReference>
<gene>
    <name evidence="6" type="ordered locus">Metme_2782</name>
</gene>
<dbReference type="InterPro" id="IPR018490">
    <property type="entry name" value="cNMP-bd_dom_sf"/>
</dbReference>
<dbReference type="PANTHER" id="PTHR24567:SF74">
    <property type="entry name" value="HTH-TYPE TRANSCRIPTIONAL REGULATOR ARCR"/>
    <property type="match status" value="1"/>
</dbReference>
<dbReference type="GO" id="GO:0005829">
    <property type="term" value="C:cytosol"/>
    <property type="evidence" value="ECO:0007669"/>
    <property type="project" value="TreeGrafter"/>
</dbReference>
<dbReference type="InterPro" id="IPR000595">
    <property type="entry name" value="cNMP-bd_dom"/>
</dbReference>
<feature type="domain" description="HTH crp-type" evidence="5">
    <location>
        <begin position="150"/>
        <end position="212"/>
    </location>
</feature>
<dbReference type="InterPro" id="IPR014710">
    <property type="entry name" value="RmlC-like_jellyroll"/>
</dbReference>
<evidence type="ECO:0000313" key="7">
    <source>
        <dbReference type="Proteomes" id="UP000008888"/>
    </source>
</evidence>
<keyword evidence="7" id="KW-1185">Reference proteome</keyword>
<dbReference type="SUPFAM" id="SSF51206">
    <property type="entry name" value="cAMP-binding domain-like"/>
    <property type="match status" value="1"/>
</dbReference>
<dbReference type="STRING" id="857087.Metme_2782"/>
<keyword evidence="3" id="KW-0804">Transcription</keyword>
<keyword evidence="1" id="KW-0805">Transcription regulation</keyword>
<dbReference type="PROSITE" id="PS51063">
    <property type="entry name" value="HTH_CRP_2"/>
    <property type="match status" value="1"/>
</dbReference>
<reference evidence="7" key="3">
    <citation type="submission" date="2011-05" db="EMBL/GenBank/DDBJ databases">
        <title>Complete sequence of Methylomonas methanica MC09.</title>
        <authorList>
            <consortium name="US DOE Joint Genome Institute"/>
            <person name="Lucas S."/>
            <person name="Han J."/>
            <person name="Lapidus A."/>
            <person name="Cheng J.-F."/>
            <person name="Goodwin L."/>
            <person name="Pitluck S."/>
            <person name="Peters L."/>
            <person name="Mikhailova N."/>
            <person name="Teshima H."/>
            <person name="Han C."/>
            <person name="Tapia R."/>
            <person name="Land M."/>
            <person name="Hauser L."/>
            <person name="Kyrpides N."/>
            <person name="Ivanova N."/>
            <person name="Pagani I."/>
            <person name="Stein L."/>
            <person name="Woyke T."/>
        </authorList>
    </citation>
    <scope>NUCLEOTIDE SEQUENCE [LARGE SCALE GENOMIC DNA]</scope>
    <source>
        <strain evidence="7">MC09</strain>
    </source>
</reference>
<evidence type="ECO:0000259" key="5">
    <source>
        <dbReference type="PROSITE" id="PS51063"/>
    </source>
</evidence>
<dbReference type="GO" id="GO:0003700">
    <property type="term" value="F:DNA-binding transcription factor activity"/>
    <property type="evidence" value="ECO:0007669"/>
    <property type="project" value="TreeGrafter"/>
</dbReference>
<proteinExistence type="predicted"/>
<evidence type="ECO:0000313" key="6">
    <source>
        <dbReference type="EMBL" id="AEG01164.1"/>
    </source>
</evidence>
<evidence type="ECO:0000256" key="3">
    <source>
        <dbReference type="ARBA" id="ARBA00023163"/>
    </source>
</evidence>
<sequence length="224" mass="25127">MVAQLALWKQHFPEFVNQNDKVLEQLMESAMLVNLPAGQQVFYPGKICESYLLMLSGSVKAQIMSADGREVLLYHVRAGDSCVLTTSCLLGDNRYPAEGFTETEVKAFAIPAPVFHRCLGYSAFFREFVFRSFSSRLADVIKRMEALSFGSVDQKLAKVLLADRSQTIHKTHHELALEMGSVREVVSRHLKRFESSGWLSMKRGTIEIIDAEALGQVIDGTYES</sequence>
<dbReference type="Pfam" id="PF13545">
    <property type="entry name" value="HTH_Crp_2"/>
    <property type="match status" value="1"/>
</dbReference>
<dbReference type="AlphaFoldDB" id="G0A025"/>
<dbReference type="eggNOG" id="COG0664">
    <property type="taxonomic scope" value="Bacteria"/>
</dbReference>
<dbReference type="CDD" id="cd00038">
    <property type="entry name" value="CAP_ED"/>
    <property type="match status" value="1"/>
</dbReference>
<keyword evidence="2" id="KW-0238">DNA-binding</keyword>
<dbReference type="Gene3D" id="2.60.120.10">
    <property type="entry name" value="Jelly Rolls"/>
    <property type="match status" value="1"/>
</dbReference>
<dbReference type="GO" id="GO:0003677">
    <property type="term" value="F:DNA binding"/>
    <property type="evidence" value="ECO:0007669"/>
    <property type="project" value="UniProtKB-KW"/>
</dbReference>
<evidence type="ECO:0000259" key="4">
    <source>
        <dbReference type="PROSITE" id="PS50042"/>
    </source>
</evidence>
<dbReference type="SMART" id="SM00419">
    <property type="entry name" value="HTH_CRP"/>
    <property type="match status" value="1"/>
</dbReference>
<protein>
    <submittedName>
        <fullName evidence="6">Transcriptional regulator, Crp/Fnr family</fullName>
    </submittedName>
</protein>
<dbReference type="KEGG" id="mmt:Metme_2782"/>
<dbReference type="HOGENOM" id="CLU_075053_7_1_6"/>
<dbReference type="Proteomes" id="UP000008888">
    <property type="component" value="Chromosome"/>
</dbReference>
<name>G0A025_METMM</name>
<dbReference type="RefSeq" id="WP_013819399.1">
    <property type="nucleotide sequence ID" value="NC_015572.1"/>
</dbReference>
<reference evidence="6 7" key="1">
    <citation type="journal article" date="2011" name="J. Bacteriol.">
        <title>Complete Genome Sequence of the Aerobic Marine Methanotroph Methylomonas methanica MC09.</title>
        <authorList>
            <person name="Boden R."/>
            <person name="Cunliffe M."/>
            <person name="Scanlan J."/>
            <person name="Moussard H."/>
            <person name="Kits K.D."/>
            <person name="Klotz M.G."/>
            <person name="Jetten M.S."/>
            <person name="Vuilleumier S."/>
            <person name="Han J."/>
            <person name="Peters L."/>
            <person name="Mikhailova N."/>
            <person name="Teshima H."/>
            <person name="Tapia R."/>
            <person name="Kyrpides N."/>
            <person name="Ivanova N."/>
            <person name="Pagani I."/>
            <person name="Cheng J.F."/>
            <person name="Goodwin L."/>
            <person name="Han C."/>
            <person name="Hauser L."/>
            <person name="Land M.L."/>
            <person name="Lapidus A."/>
            <person name="Lucas S."/>
            <person name="Pitluck S."/>
            <person name="Woyke T."/>
            <person name="Stein L."/>
            <person name="Murrell J.C."/>
        </authorList>
    </citation>
    <scope>NUCLEOTIDE SEQUENCE [LARGE SCALE GENOMIC DNA]</scope>
    <source>
        <strain evidence="6 7">MC09</strain>
    </source>
</reference>
<reference key="2">
    <citation type="submission" date="2011-05" db="EMBL/GenBank/DDBJ databases">
        <title>Complete genome sequence of the aerobic marine methanotroph Methylomonas methanica MC09.</title>
        <authorList>
            <person name="Boden R."/>
            <person name="Cunliffe M."/>
            <person name="Scanlan J."/>
            <person name="Moussard H."/>
            <person name="Kits K.D."/>
            <person name="Klotz M."/>
            <person name="Jetten M."/>
            <person name="Vuilleumier S."/>
            <person name="Han J."/>
            <person name="Peters L."/>
            <person name="Mikhailova N."/>
            <person name="Teshima H."/>
            <person name="Tapia R."/>
            <person name="Kyrpides N."/>
            <person name="Ivanova N."/>
            <person name="Pagani I."/>
            <person name="Cheng J.-F."/>
            <person name="Goodwin L."/>
            <person name="Han C."/>
            <person name="Hauser L."/>
            <person name="Land M."/>
            <person name="Lapidus A."/>
            <person name="Lucas S."/>
            <person name="Pitluck S."/>
            <person name="Woyke T."/>
            <person name="Stein L.Y."/>
            <person name="Murrell C."/>
        </authorList>
    </citation>
    <scope>NUCLEOTIDE SEQUENCE</scope>
    <source>
        <strain>MC09</strain>
    </source>
</reference>
<feature type="domain" description="Cyclic nucleotide-binding" evidence="4">
    <location>
        <begin position="14"/>
        <end position="136"/>
    </location>
</feature>
<dbReference type="InterPro" id="IPR050397">
    <property type="entry name" value="Env_Response_Regulators"/>
</dbReference>
<dbReference type="EMBL" id="CP002738">
    <property type="protein sequence ID" value="AEG01164.1"/>
    <property type="molecule type" value="Genomic_DNA"/>
</dbReference>
<dbReference type="InterPro" id="IPR036390">
    <property type="entry name" value="WH_DNA-bd_sf"/>
</dbReference>
<dbReference type="PROSITE" id="PS50042">
    <property type="entry name" value="CNMP_BINDING_3"/>
    <property type="match status" value="1"/>
</dbReference>
<dbReference type="InterPro" id="IPR036388">
    <property type="entry name" value="WH-like_DNA-bd_sf"/>
</dbReference>
<organism evidence="6 7">
    <name type="scientific">Methylomonas methanica (strain DSM 25384 / MC09)</name>
    <dbReference type="NCBI Taxonomy" id="857087"/>
    <lineage>
        <taxon>Bacteria</taxon>
        <taxon>Pseudomonadati</taxon>
        <taxon>Pseudomonadota</taxon>
        <taxon>Gammaproteobacteria</taxon>
        <taxon>Methylococcales</taxon>
        <taxon>Methylococcaceae</taxon>
        <taxon>Methylomonas</taxon>
    </lineage>
</organism>
<dbReference type="Pfam" id="PF00027">
    <property type="entry name" value="cNMP_binding"/>
    <property type="match status" value="1"/>
</dbReference>
<dbReference type="InterPro" id="IPR012318">
    <property type="entry name" value="HTH_CRP"/>
</dbReference>
<accession>G0A025</accession>